<dbReference type="RefSeq" id="WP_093603818.1">
    <property type="nucleotide sequence ID" value="NZ_FOYL01000012.1"/>
</dbReference>
<dbReference type="InterPro" id="IPR039420">
    <property type="entry name" value="WalR-like"/>
</dbReference>
<keyword evidence="8" id="KW-1185">Reference proteome</keyword>
<feature type="domain" description="Response regulatory" evidence="6">
    <location>
        <begin position="5"/>
        <end position="122"/>
    </location>
</feature>
<dbReference type="Pfam" id="PF00196">
    <property type="entry name" value="GerE"/>
    <property type="match status" value="1"/>
</dbReference>
<keyword evidence="2 7" id="KW-0238">DNA-binding</keyword>
<comment type="caution">
    <text evidence="3">Lacks conserved residue(s) required for the propagation of feature annotation.</text>
</comment>
<dbReference type="InterPro" id="IPR058245">
    <property type="entry name" value="NreC/VraR/RcsB-like_REC"/>
</dbReference>
<sequence length="240" mass="25818">MNQLRVLLVDDHQMLTEALSATLSTAPDLWVVGSRTTDDQHLADTVLRLRPSVIVIEIEQYGLAIADVLCTLRDASPAVRIVVLTASHDHLHAVEAARAGADGWVHKSSSPEHLMEVLRGVCRGQASFPSEHLGAVLRELREDVRRVRDGSGPLDALSAREREVLQAMVNGGRGDEIACQLSVTANTVRTHTNSIFTKLDVHSRLEAVSMARAAGLRPGAHADGVAPLTQQRDPAFGTGA</sequence>
<proteinExistence type="predicted"/>
<dbReference type="GO" id="GO:0003677">
    <property type="term" value="F:DNA binding"/>
    <property type="evidence" value="ECO:0007669"/>
    <property type="project" value="UniProtKB-KW"/>
</dbReference>
<reference evidence="8" key="1">
    <citation type="submission" date="2016-10" db="EMBL/GenBank/DDBJ databases">
        <authorList>
            <person name="Varghese N."/>
            <person name="Submissions S."/>
        </authorList>
    </citation>
    <scope>NUCLEOTIDE SEQUENCE [LARGE SCALE GENOMIC DNA]</scope>
    <source>
        <strain evidence="8">DSM 44232</strain>
    </source>
</reference>
<dbReference type="Pfam" id="PF00072">
    <property type="entry name" value="Response_reg"/>
    <property type="match status" value="1"/>
</dbReference>
<dbReference type="PROSITE" id="PS50043">
    <property type="entry name" value="HTH_LUXR_2"/>
    <property type="match status" value="1"/>
</dbReference>
<dbReference type="CDD" id="cd17535">
    <property type="entry name" value="REC_NarL-like"/>
    <property type="match status" value="1"/>
</dbReference>
<dbReference type="PRINTS" id="PR00038">
    <property type="entry name" value="HTHLUXR"/>
</dbReference>
<dbReference type="SMART" id="SM00448">
    <property type="entry name" value="REC"/>
    <property type="match status" value="1"/>
</dbReference>
<evidence type="ECO:0000256" key="1">
    <source>
        <dbReference type="ARBA" id="ARBA00022553"/>
    </source>
</evidence>
<dbReference type="PANTHER" id="PTHR43214">
    <property type="entry name" value="TWO-COMPONENT RESPONSE REGULATOR"/>
    <property type="match status" value="1"/>
</dbReference>
<dbReference type="OrthoDB" id="5189221at2"/>
<gene>
    <name evidence="7" type="ORF">SAMN04488564_112225</name>
</gene>
<name>A0A1I6FDY3_9PSEU</name>
<dbReference type="AlphaFoldDB" id="A0A1I6FDY3"/>
<accession>A0A1I6FDY3</accession>
<organism evidence="7 8">
    <name type="scientific">Lentzea waywayandensis</name>
    <dbReference type="NCBI Taxonomy" id="84724"/>
    <lineage>
        <taxon>Bacteria</taxon>
        <taxon>Bacillati</taxon>
        <taxon>Actinomycetota</taxon>
        <taxon>Actinomycetes</taxon>
        <taxon>Pseudonocardiales</taxon>
        <taxon>Pseudonocardiaceae</taxon>
        <taxon>Lentzea</taxon>
    </lineage>
</organism>
<evidence type="ECO:0000313" key="8">
    <source>
        <dbReference type="Proteomes" id="UP000198583"/>
    </source>
</evidence>
<dbReference type="InterPro" id="IPR001789">
    <property type="entry name" value="Sig_transdc_resp-reg_receiver"/>
</dbReference>
<protein>
    <submittedName>
        <fullName evidence="7">DNA-binding response regulator, NarL/FixJ family, contains REC and HTH domains</fullName>
    </submittedName>
</protein>
<dbReference type="GO" id="GO:0000160">
    <property type="term" value="P:phosphorelay signal transduction system"/>
    <property type="evidence" value="ECO:0007669"/>
    <property type="project" value="InterPro"/>
</dbReference>
<dbReference type="PROSITE" id="PS50110">
    <property type="entry name" value="RESPONSE_REGULATORY"/>
    <property type="match status" value="1"/>
</dbReference>
<evidence type="ECO:0000259" key="6">
    <source>
        <dbReference type="PROSITE" id="PS50110"/>
    </source>
</evidence>
<evidence type="ECO:0000256" key="2">
    <source>
        <dbReference type="ARBA" id="ARBA00023125"/>
    </source>
</evidence>
<dbReference type="SUPFAM" id="SSF46894">
    <property type="entry name" value="C-terminal effector domain of the bipartite response regulators"/>
    <property type="match status" value="1"/>
</dbReference>
<dbReference type="InterPro" id="IPR016032">
    <property type="entry name" value="Sig_transdc_resp-reg_C-effctor"/>
</dbReference>
<keyword evidence="1" id="KW-0597">Phosphoprotein</keyword>
<dbReference type="STRING" id="84724.SAMN04488564_112225"/>
<feature type="domain" description="HTH luxR-type" evidence="5">
    <location>
        <begin position="150"/>
        <end position="215"/>
    </location>
</feature>
<dbReference type="Proteomes" id="UP000198583">
    <property type="component" value="Unassembled WGS sequence"/>
</dbReference>
<feature type="region of interest" description="Disordered" evidence="4">
    <location>
        <begin position="219"/>
        <end position="240"/>
    </location>
</feature>
<evidence type="ECO:0000259" key="5">
    <source>
        <dbReference type="PROSITE" id="PS50043"/>
    </source>
</evidence>
<evidence type="ECO:0000256" key="4">
    <source>
        <dbReference type="SAM" id="MobiDB-lite"/>
    </source>
</evidence>
<dbReference type="InterPro" id="IPR011006">
    <property type="entry name" value="CheY-like_superfamily"/>
</dbReference>
<dbReference type="SMART" id="SM00421">
    <property type="entry name" value="HTH_LUXR"/>
    <property type="match status" value="1"/>
</dbReference>
<dbReference type="SUPFAM" id="SSF52172">
    <property type="entry name" value="CheY-like"/>
    <property type="match status" value="1"/>
</dbReference>
<dbReference type="EMBL" id="FOYL01000012">
    <property type="protein sequence ID" value="SFR28114.1"/>
    <property type="molecule type" value="Genomic_DNA"/>
</dbReference>
<dbReference type="CDD" id="cd06170">
    <property type="entry name" value="LuxR_C_like"/>
    <property type="match status" value="1"/>
</dbReference>
<dbReference type="GO" id="GO:0006355">
    <property type="term" value="P:regulation of DNA-templated transcription"/>
    <property type="evidence" value="ECO:0007669"/>
    <property type="project" value="InterPro"/>
</dbReference>
<dbReference type="InterPro" id="IPR000792">
    <property type="entry name" value="Tscrpt_reg_LuxR_C"/>
</dbReference>
<dbReference type="Gene3D" id="3.40.50.2300">
    <property type="match status" value="1"/>
</dbReference>
<evidence type="ECO:0000313" key="7">
    <source>
        <dbReference type="EMBL" id="SFR28114.1"/>
    </source>
</evidence>
<evidence type="ECO:0000256" key="3">
    <source>
        <dbReference type="PROSITE-ProRule" id="PRU00169"/>
    </source>
</evidence>